<dbReference type="EMBL" id="RBNJ01004347">
    <property type="protein sequence ID" value="RUS30049.1"/>
    <property type="molecule type" value="Genomic_DNA"/>
</dbReference>
<dbReference type="Proteomes" id="UP000274822">
    <property type="component" value="Unassembled WGS sequence"/>
</dbReference>
<dbReference type="AlphaFoldDB" id="A0A433QJU2"/>
<organism evidence="1 2">
    <name type="scientific">Jimgerdemannia flammicorona</name>
    <dbReference type="NCBI Taxonomy" id="994334"/>
    <lineage>
        <taxon>Eukaryota</taxon>
        <taxon>Fungi</taxon>
        <taxon>Fungi incertae sedis</taxon>
        <taxon>Mucoromycota</taxon>
        <taxon>Mucoromycotina</taxon>
        <taxon>Endogonomycetes</taxon>
        <taxon>Endogonales</taxon>
        <taxon>Endogonaceae</taxon>
        <taxon>Jimgerdemannia</taxon>
    </lineage>
</organism>
<proteinExistence type="predicted"/>
<protein>
    <submittedName>
        <fullName evidence="1">Uncharacterized protein</fullName>
    </submittedName>
</protein>
<evidence type="ECO:0000313" key="1">
    <source>
        <dbReference type="EMBL" id="RUS30049.1"/>
    </source>
</evidence>
<gene>
    <name evidence="1" type="ORF">BC938DRAFT_479911</name>
</gene>
<keyword evidence="2" id="KW-1185">Reference proteome</keyword>
<sequence length="68" mass="7854">MGPSRPELGHESGRFVRRDDGIRRDKRELSVAEFPSVYSQSELQLLRAGIRQDCRLIIFLRFYGCVGL</sequence>
<accession>A0A433QJU2</accession>
<name>A0A433QJU2_9FUNG</name>
<evidence type="ECO:0000313" key="2">
    <source>
        <dbReference type="Proteomes" id="UP000274822"/>
    </source>
</evidence>
<comment type="caution">
    <text evidence="1">The sequence shown here is derived from an EMBL/GenBank/DDBJ whole genome shotgun (WGS) entry which is preliminary data.</text>
</comment>
<reference evidence="1 2" key="1">
    <citation type="journal article" date="2018" name="New Phytol.">
        <title>Phylogenomics of Endogonaceae and evolution of mycorrhizas within Mucoromycota.</title>
        <authorList>
            <person name="Chang Y."/>
            <person name="Desiro A."/>
            <person name="Na H."/>
            <person name="Sandor L."/>
            <person name="Lipzen A."/>
            <person name="Clum A."/>
            <person name="Barry K."/>
            <person name="Grigoriev I.V."/>
            <person name="Martin F.M."/>
            <person name="Stajich J.E."/>
            <person name="Smith M.E."/>
            <person name="Bonito G."/>
            <person name="Spatafora J.W."/>
        </authorList>
    </citation>
    <scope>NUCLEOTIDE SEQUENCE [LARGE SCALE GENOMIC DNA]</scope>
    <source>
        <strain evidence="1 2">AD002</strain>
    </source>
</reference>